<keyword evidence="3" id="KW-1185">Reference proteome</keyword>
<feature type="region of interest" description="Disordered" evidence="1">
    <location>
        <begin position="1605"/>
        <end position="1650"/>
    </location>
</feature>
<proteinExistence type="predicted"/>
<evidence type="ECO:0000256" key="1">
    <source>
        <dbReference type="SAM" id="MobiDB-lite"/>
    </source>
</evidence>
<sequence>MNITLPIPILEQLVDATTIDAKLSILELHGKDASEIALLRCLILNPISSLTPEQKDLLESSYKYLSTYNKEVANVMMRRKLLPLLKRDSSGEIPKDTLKEFLELCKRSALGSSISITQSATITTDSKREDETDSVRRASSEFDCSRINPGQIARTASVSSAYRKVKSSQALEMVIQKVLEEKDYLVALNLLSQKITSHTTPGTMELFDLVLNNYDIDDSNYKQIKSLSTFSPEVLDSLAQKHPKLAKNLFFFEYILSKFVPANYYVHPSPCFVALNSYMGSLQFLRSHYSNAPAQVYHSILTGTILALRDVYIIRSEAMKDAHMIPLYVPKLAESKEFHWYGFDEMDLSELRSKILELFKEYLSLPISRQYLLRSHTKNEDSTLYLDPLDSPIIPFPTLWTTFNRPSRAKGSGDRSVSDIIGYSALSVEKWCTLLLIDAYCAKTEQITTDNVEEIVGNVKDYLIDVEHVNVRRYFNAWYSMTRPPTSAGANAISSFLSHLPSNLAADLSQEYKDVKLLHLIPNSHTIKRPKQPLTISMRIKGITELSIKAFHIRSATYCQENLHEVPLSISLDGLPAKFSEKYVFPNVSPFSLHTLSYTLPETDKERSERALYVVEVSGGGYRSRVRLQRGWLSAAISTNRDGYHVCVVDEDGIAIDSACIICDKQTFGCVGCVEPSLPRFIPFVTESSMLSAVIKDSVSSEFGEFVTLDVPKETYSLWCHATVPRESIGGSGEKVPIVLLGHVVLNGGDAIPLADVADLSIRCTITDFQGDESTACSIKNDEARKVLDGQQTLNLKLPTTISKISFAVTGEVSYSSFSSNQGKRQHLSWTDCFCMNDVLRSGANRTVRFERGPEGKELYLRVVDVSGEPCPELPVIVSCSSSHFSHHDLTSILETDDSGRIDISQSIGVTNQLSFELELVPGTKYRFSVDVADLHMDGQFHSSSPTNRDIVSIGSITSIPMPPSCASIPLKEETPALPHPRVTAFYRHGDSPLPFQVQDVPVEIIGGVPHAIFEALHEGSVTIRAGEIDLGRLMIATERSCEEGEIEKRYLASMGRQLTELTYQPPIAPHIMAEITDKKENGDLLVDVTLESEYLSPFILSSGNVKCLCAFSSFAPFYDRSREIIQVNPIHDCAIINLPIKLPLEQDILDIPEEVAYVHKRALIESKDKQMTVSMSKPGLVMRPFNEGEAKATYIGAKEGQAFDSFSSSAMPTSGARLRGKRSFKTKDIMCAKQDIMFEMADEYECEEEEYYFADADEPAPCGSGSIDSVMSFRYIEPKTHCCVVTFDPESCRNGSVTSTITIPAHVLAHDACGFCSIVCFAGNKTIRRVVPLSLKSEPKVLRDVSLKYAYPPDSELVQHRSIALLDKDNSCELTDILSARIFCAQSVKDMWDLATRTCSDQDHKLLKFAEFAGFCDMDETQQLKLYRRYPCHEVNLFISMHCPEFAQKYIIPILRTKLDKDIVDMWLCSRAPLFLIPCGEGTSDDEREELESKVQNAMKSSLQGSAAWFAPYLSPLVFNRLPFFERFLIADWSHAFLSHLGPAMAAKELGSRYRICAGYATQTMATLMPNLVINQKHKMFLKREEIARRVADLYDTVLKGAEFELHPPSPPPAEESGRYHSSDECSDYSSSDSSDDESGFGGLPGNVGAMRGMPISEKECQRSIVSVEDEEECMMEMEMCVERPKKKASLMSRKRAMRAKPMSMKSISTIGVDFSPSSSRSSSRAVPEKHYKSLGVTKMYSEVRWFESGSMAASFQKRPFECTPFWFDLINRSFTSKGTWIYYQHPSEDILSLFIDSRWYVHMLGLAFCGFHCGSGDIIQERLERGVRFHSGRHSGLLVKEEIMNSKGTEEREEESEEKPKDLDNDLIIQQRIVDPLRKVDGRCVSVNSNKLRPGQIYQCELNIVNPSTSEMDVDILYQIPHRAVTVAADLPTKCEFRIVDPLRKVDGRCVSVNSNKLRPGQIYQCELNIVNPSTSEMDVDILYQIPHRAVTVAADLPTKCEFVTIVSGPYSVGRYTHVPAQISSNGVFVGKASGATILKVKKERSITDRVKDSGVLLLQDLLKTPLKTALKLLKGRNIKKMEKESSMSLDDLFIHHLGRNPSPSNVDVILAFLHSCGHFCPKTLTFALNNEAKYTLIPVLLDPQTALNLFGCAFVCEEHGVILEPNSTQTSLHHSDFKPIVGSRAHILRKGFNRINIPRLAEFYKSILVNVLHLNSDNLPQALQLSRTYCMIAYERYKEAYAYLQTLGWAHDRFEEWKEMSSKYDDLSEISLGDLSLPASNASVFNVQFDAMVGFLDLCTSENVPKISQCVASCYRTMMTEKDRTGVLVEDSWFSFFSEMYSHSLDKEDLDEMEDNGDDAIVDGDAARDVQRNKAMRMAAEKEERVTFSVKKTPLGNMVCIAANNVEVVKLRVFPVSIETLFSLKPFECVSSVSSLPVQFLSSPYPYLNIRRKQVHDSRHVDGFVFSDISEEQNSEVPFIEEDEAYFEREVYLPESMRYQSVIVEVSSPNSSPQVKIVSSSGLICTTKERYGQVSVHQMNGKCVECCYVKCFSKMIDGQVKFYKDGYTDRRGVFDYATVSAIPLESVSEFSLLVVHKDFGSSIVSAKPPKPE</sequence>
<dbReference type="Proteomes" id="UP001057375">
    <property type="component" value="Unassembled WGS sequence"/>
</dbReference>
<comment type="caution">
    <text evidence="2">The sequence shown here is derived from an EMBL/GenBank/DDBJ whole genome shotgun (WGS) entry which is preliminary data.</text>
</comment>
<accession>A0ABQ5KJP2</accession>
<reference evidence="2" key="1">
    <citation type="submission" date="2022-03" db="EMBL/GenBank/DDBJ databases">
        <title>Draft genome sequence of Aduncisulcus paluster, a free-living microaerophilic Fornicata.</title>
        <authorList>
            <person name="Yuyama I."/>
            <person name="Kume K."/>
            <person name="Tamura T."/>
            <person name="Inagaki Y."/>
            <person name="Hashimoto T."/>
        </authorList>
    </citation>
    <scope>NUCLEOTIDE SEQUENCE</scope>
    <source>
        <strain evidence="2">NY0171</strain>
    </source>
</reference>
<organism evidence="2 3">
    <name type="scientific">Aduncisulcus paluster</name>
    <dbReference type="NCBI Taxonomy" id="2918883"/>
    <lineage>
        <taxon>Eukaryota</taxon>
        <taxon>Metamonada</taxon>
        <taxon>Carpediemonas-like organisms</taxon>
        <taxon>Aduncisulcus</taxon>
    </lineage>
</organism>
<evidence type="ECO:0000313" key="2">
    <source>
        <dbReference type="EMBL" id="GKT32726.1"/>
    </source>
</evidence>
<evidence type="ECO:0000313" key="3">
    <source>
        <dbReference type="Proteomes" id="UP001057375"/>
    </source>
</evidence>
<protein>
    <submittedName>
        <fullName evidence="2">Uncharacterized protein</fullName>
    </submittedName>
</protein>
<gene>
    <name evidence="2" type="ORF">ADUPG1_006807</name>
</gene>
<dbReference type="EMBL" id="BQXS01010042">
    <property type="protein sequence ID" value="GKT32726.1"/>
    <property type="molecule type" value="Genomic_DNA"/>
</dbReference>
<name>A0ABQ5KJP2_9EUKA</name>